<evidence type="ECO:0008006" key="5">
    <source>
        <dbReference type="Google" id="ProtNLM"/>
    </source>
</evidence>
<feature type="transmembrane region" description="Helical" evidence="2">
    <location>
        <begin position="223"/>
        <end position="244"/>
    </location>
</feature>
<keyword evidence="2" id="KW-1133">Transmembrane helix</keyword>
<name>A0A6A6RU13_9PLEO</name>
<evidence type="ECO:0000313" key="4">
    <source>
        <dbReference type="Proteomes" id="UP000799753"/>
    </source>
</evidence>
<evidence type="ECO:0000313" key="3">
    <source>
        <dbReference type="EMBL" id="KAF2638687.1"/>
    </source>
</evidence>
<feature type="region of interest" description="Disordered" evidence="1">
    <location>
        <begin position="368"/>
        <end position="419"/>
    </location>
</feature>
<feature type="region of interest" description="Disordered" evidence="1">
    <location>
        <begin position="254"/>
        <end position="308"/>
    </location>
</feature>
<feature type="region of interest" description="Disordered" evidence="1">
    <location>
        <begin position="193"/>
        <end position="216"/>
    </location>
</feature>
<gene>
    <name evidence="3" type="ORF">P280DRAFT_482024</name>
</gene>
<reference evidence="3" key="1">
    <citation type="journal article" date="2020" name="Stud. Mycol.">
        <title>101 Dothideomycetes genomes: a test case for predicting lifestyles and emergence of pathogens.</title>
        <authorList>
            <person name="Haridas S."/>
            <person name="Albert R."/>
            <person name="Binder M."/>
            <person name="Bloem J."/>
            <person name="Labutti K."/>
            <person name="Salamov A."/>
            <person name="Andreopoulos B."/>
            <person name="Baker S."/>
            <person name="Barry K."/>
            <person name="Bills G."/>
            <person name="Bluhm B."/>
            <person name="Cannon C."/>
            <person name="Castanera R."/>
            <person name="Culley D."/>
            <person name="Daum C."/>
            <person name="Ezra D."/>
            <person name="Gonzalez J."/>
            <person name="Henrissat B."/>
            <person name="Kuo A."/>
            <person name="Liang C."/>
            <person name="Lipzen A."/>
            <person name="Lutzoni F."/>
            <person name="Magnuson J."/>
            <person name="Mondo S."/>
            <person name="Nolan M."/>
            <person name="Ohm R."/>
            <person name="Pangilinan J."/>
            <person name="Park H.-J."/>
            <person name="Ramirez L."/>
            <person name="Alfaro M."/>
            <person name="Sun H."/>
            <person name="Tritt A."/>
            <person name="Yoshinaga Y."/>
            <person name="Zwiers L.-H."/>
            <person name="Turgeon B."/>
            <person name="Goodwin S."/>
            <person name="Spatafora J."/>
            <person name="Crous P."/>
            <person name="Grigoriev I."/>
        </authorList>
    </citation>
    <scope>NUCLEOTIDE SEQUENCE</scope>
    <source>
        <strain evidence="3">CBS 473.64</strain>
    </source>
</reference>
<dbReference type="Proteomes" id="UP000799753">
    <property type="component" value="Unassembled WGS sequence"/>
</dbReference>
<feature type="compositionally biased region" description="Basic and acidic residues" evidence="1">
    <location>
        <begin position="387"/>
        <end position="400"/>
    </location>
</feature>
<keyword evidence="2" id="KW-0472">Membrane</keyword>
<evidence type="ECO:0000256" key="1">
    <source>
        <dbReference type="SAM" id="MobiDB-lite"/>
    </source>
</evidence>
<feature type="compositionally biased region" description="Pro residues" evidence="1">
    <location>
        <begin position="273"/>
        <end position="292"/>
    </location>
</feature>
<dbReference type="EMBL" id="MU006789">
    <property type="protein sequence ID" value="KAF2638687.1"/>
    <property type="molecule type" value="Genomic_DNA"/>
</dbReference>
<dbReference type="AlphaFoldDB" id="A0A6A6RU13"/>
<protein>
    <recommendedName>
        <fullName evidence="5">Mid2 domain-containing protein</fullName>
    </recommendedName>
</protein>
<evidence type="ECO:0000256" key="2">
    <source>
        <dbReference type="SAM" id="Phobius"/>
    </source>
</evidence>
<feature type="compositionally biased region" description="Polar residues" evidence="1">
    <location>
        <begin position="261"/>
        <end position="270"/>
    </location>
</feature>
<proteinExistence type="predicted"/>
<organism evidence="3 4">
    <name type="scientific">Massarina eburnea CBS 473.64</name>
    <dbReference type="NCBI Taxonomy" id="1395130"/>
    <lineage>
        <taxon>Eukaryota</taxon>
        <taxon>Fungi</taxon>
        <taxon>Dikarya</taxon>
        <taxon>Ascomycota</taxon>
        <taxon>Pezizomycotina</taxon>
        <taxon>Dothideomycetes</taxon>
        <taxon>Pleosporomycetidae</taxon>
        <taxon>Pleosporales</taxon>
        <taxon>Massarineae</taxon>
        <taxon>Massarinaceae</taxon>
        <taxon>Massarina</taxon>
    </lineage>
</organism>
<accession>A0A6A6RU13</accession>
<dbReference type="OrthoDB" id="5215637at2759"/>
<keyword evidence="4" id="KW-1185">Reference proteome</keyword>
<keyword evidence="2" id="KW-0812">Transmembrane</keyword>
<sequence>MTVLPRASSTPSDTCYTLNGMKTGLFDTLSYIPCNATAIENGQHSACCASTDLCLTNGLCKYNAPKDAPAFNEYWRIGCTDPTYQDASCPKQCANIEKDDAPTHLVFQCPGDGDWCCGTGKVANYKNRGVLNTTCCNMDNLAFSGEEAVIYATASLNLDVKTSLEATQSKTATGSSATSTAFSTASVPFETGAATSSNSLSGASSPTSSAGASSSQNSNISTGVGIGIGIPCAVALFIALVYLIHRYLRNQKSTAHRELPSPTTRSTARSPATLPPFVFPAPPEPQPPPEPSPTLASMQQSAAPAISQPKSRVNRFFFWKRGRGADKGRYGEEAHADIRHTNPHAFWSEAHGQDMAVEMDVTKPPVEIWTPGGNGRQWSNEDAGNIRGREGEEERLRDAKYGFSPPESPGATWRGDVDGYGYGGGNAASRYT</sequence>